<gene>
    <name evidence="9" type="primary">LOC106821020</name>
</gene>
<evidence type="ECO:0000256" key="6">
    <source>
        <dbReference type="SAM" id="Phobius"/>
    </source>
</evidence>
<dbReference type="InterPro" id="IPR050352">
    <property type="entry name" value="ABCG_transporters"/>
</dbReference>
<dbReference type="PANTHER" id="PTHR48041">
    <property type="entry name" value="ABC TRANSPORTER G FAMILY MEMBER 28"/>
    <property type="match status" value="1"/>
</dbReference>
<organism evidence="8 9">
    <name type="scientific">Priapulus caudatus</name>
    <name type="common">Priapulid worm</name>
    <dbReference type="NCBI Taxonomy" id="37621"/>
    <lineage>
        <taxon>Eukaryota</taxon>
        <taxon>Metazoa</taxon>
        <taxon>Ecdysozoa</taxon>
        <taxon>Scalidophora</taxon>
        <taxon>Priapulida</taxon>
        <taxon>Priapulimorpha</taxon>
        <taxon>Priapulimorphida</taxon>
        <taxon>Priapulidae</taxon>
        <taxon>Priapulus</taxon>
    </lineage>
</organism>
<keyword evidence="3 6" id="KW-0812">Transmembrane</keyword>
<protein>
    <submittedName>
        <fullName evidence="9">Protein white-like isoform X3</fullName>
    </submittedName>
</protein>
<dbReference type="InterPro" id="IPR013525">
    <property type="entry name" value="ABC2_TM"/>
</dbReference>
<comment type="subcellular location">
    <subcellularLocation>
        <location evidence="1">Membrane</location>
        <topology evidence="1">Multi-pass membrane protein</topology>
    </subcellularLocation>
</comment>
<feature type="transmembrane region" description="Helical" evidence="6">
    <location>
        <begin position="292"/>
        <end position="312"/>
    </location>
</feature>
<feature type="transmembrane region" description="Helical" evidence="6">
    <location>
        <begin position="140"/>
        <end position="166"/>
    </location>
</feature>
<feature type="transmembrane region" description="Helical" evidence="6">
    <location>
        <begin position="172"/>
        <end position="194"/>
    </location>
</feature>
<evidence type="ECO:0000256" key="3">
    <source>
        <dbReference type="ARBA" id="ARBA00022692"/>
    </source>
</evidence>
<feature type="transmembrane region" description="Helical" evidence="6">
    <location>
        <begin position="206"/>
        <end position="236"/>
    </location>
</feature>
<evidence type="ECO:0000256" key="5">
    <source>
        <dbReference type="ARBA" id="ARBA00023136"/>
    </source>
</evidence>
<keyword evidence="2" id="KW-0813">Transport</keyword>
<keyword evidence="4 6" id="KW-1133">Transmembrane helix</keyword>
<keyword evidence="8" id="KW-1185">Reference proteome</keyword>
<evidence type="ECO:0000259" key="7">
    <source>
        <dbReference type="Pfam" id="PF01061"/>
    </source>
</evidence>
<feature type="transmembrane region" description="Helical" evidence="6">
    <location>
        <begin position="62"/>
        <end position="83"/>
    </location>
</feature>
<name>A0ABM1F9M2_PRICU</name>
<evidence type="ECO:0000256" key="4">
    <source>
        <dbReference type="ARBA" id="ARBA00022989"/>
    </source>
</evidence>
<evidence type="ECO:0000313" key="8">
    <source>
        <dbReference type="Proteomes" id="UP000695022"/>
    </source>
</evidence>
<dbReference type="Pfam" id="PF01061">
    <property type="entry name" value="ABC2_membrane"/>
    <property type="match status" value="1"/>
</dbReference>
<sequence length="318" mass="36450">MRFETSSHHAAIKDTIATENANPSIIDFGETLAHKSPYKASWLSQFSTLLQRSFVSIMREPLVVKVRTFQTVFVALLLGLVYLQQDLDQEGIQNITGVLFLFCTNMTFQNLFAVINVFCEESLVFMREHFNGCYRVDTYYLSKMIAEVPFFIFIPMLFTLILYWMIGLYSSASAFFTCMALVVLVTNVATSFGYMVSCLSGNVEIVITIVGPLIMPLMVMGGFYINVMSIPVYFIWLQYLSWFKYANEALNINQWINIDSIECGTNNRSCIRTGEEVLDQFNFKKDNMGFDIGLLFVLIFGYRLIGYLLLLLRTRKSN</sequence>
<evidence type="ECO:0000313" key="9">
    <source>
        <dbReference type="RefSeq" id="XP_014681143.1"/>
    </source>
</evidence>
<feature type="domain" description="ABC-2 type transporter transmembrane" evidence="7">
    <location>
        <begin position="45"/>
        <end position="254"/>
    </location>
</feature>
<dbReference type="GeneID" id="106821020"/>
<reference evidence="9" key="1">
    <citation type="submission" date="2025-08" db="UniProtKB">
        <authorList>
            <consortium name="RefSeq"/>
        </authorList>
    </citation>
    <scope>IDENTIFICATION</scope>
</reference>
<proteinExistence type="predicted"/>
<evidence type="ECO:0000256" key="2">
    <source>
        <dbReference type="ARBA" id="ARBA00022448"/>
    </source>
</evidence>
<dbReference type="Proteomes" id="UP000695022">
    <property type="component" value="Unplaced"/>
</dbReference>
<dbReference type="PANTHER" id="PTHR48041:SF129">
    <property type="entry name" value="PROTEIN WHITE"/>
    <property type="match status" value="1"/>
</dbReference>
<feature type="transmembrane region" description="Helical" evidence="6">
    <location>
        <begin position="95"/>
        <end position="119"/>
    </location>
</feature>
<dbReference type="RefSeq" id="XP_014681143.1">
    <property type="nucleotide sequence ID" value="XM_014825657.1"/>
</dbReference>
<keyword evidence="5 6" id="KW-0472">Membrane</keyword>
<evidence type="ECO:0000256" key="1">
    <source>
        <dbReference type="ARBA" id="ARBA00004141"/>
    </source>
</evidence>
<accession>A0ABM1F9M2</accession>